<reference evidence="4" key="2">
    <citation type="submission" date="2025-08" db="UniProtKB">
        <authorList>
            <consortium name="Ensembl"/>
        </authorList>
    </citation>
    <scope>IDENTIFICATION</scope>
</reference>
<dbReference type="PROSITE" id="PS50082">
    <property type="entry name" value="WD_REPEATS_2"/>
    <property type="match status" value="3"/>
</dbReference>
<evidence type="ECO:0000256" key="2">
    <source>
        <dbReference type="ARBA" id="ARBA00022737"/>
    </source>
</evidence>
<evidence type="ECO:0008006" key="6">
    <source>
        <dbReference type="Google" id="ProtNLM"/>
    </source>
</evidence>
<dbReference type="Gene3D" id="2.130.10.10">
    <property type="entry name" value="YVTN repeat-like/Quinoprotein amine dehydrogenase"/>
    <property type="match status" value="2"/>
</dbReference>
<evidence type="ECO:0000256" key="1">
    <source>
        <dbReference type="ARBA" id="ARBA00022574"/>
    </source>
</evidence>
<sequence length="303" mass="32893">MMVVGTGEGTLHFIHTQTGREVKSLISSCDSISSCVFLKDGHLATTSFDGRIEVWDIENGCRTALIDGHTNTITGSDVTADKKHLATVSLDCMIKVWSSDKGTEVSSVLRRSPMNCVTFDPKGHLLAAGCWNGNVIMWNWLKNKNLTPLCGHTRSVRSLSFSPYSSMLCSGSMSGEVRVWSVPTSTCVGCFQAHCEATESLTFLEEGSMLLSAGSDHMLNLWSGGLGRSVTVLKCDDWMQEPPLKKLKAVTSQPAALCVAVNGDYVAVGYHADGIKLFSLRSGEKLCPPWTWTCLYRACCGSF</sequence>
<dbReference type="InterPro" id="IPR036322">
    <property type="entry name" value="WD40_repeat_dom_sf"/>
</dbReference>
<dbReference type="SUPFAM" id="SSF50978">
    <property type="entry name" value="WD40 repeat-like"/>
    <property type="match status" value="1"/>
</dbReference>
<dbReference type="GO" id="GO:0003720">
    <property type="term" value="F:telomerase activity"/>
    <property type="evidence" value="ECO:0007669"/>
    <property type="project" value="TreeGrafter"/>
</dbReference>
<feature type="repeat" description="WD" evidence="3">
    <location>
        <begin position="66"/>
        <end position="107"/>
    </location>
</feature>
<accession>A0AAZ1XD37</accession>
<organism evidence="4 5">
    <name type="scientific">Oreochromis aureus</name>
    <name type="common">Israeli tilapia</name>
    <name type="synonym">Chromis aureus</name>
    <dbReference type="NCBI Taxonomy" id="47969"/>
    <lineage>
        <taxon>Eukaryota</taxon>
        <taxon>Metazoa</taxon>
        <taxon>Chordata</taxon>
        <taxon>Craniata</taxon>
        <taxon>Vertebrata</taxon>
        <taxon>Euteleostomi</taxon>
        <taxon>Actinopterygii</taxon>
        <taxon>Neopterygii</taxon>
        <taxon>Teleostei</taxon>
        <taxon>Neoteleostei</taxon>
        <taxon>Acanthomorphata</taxon>
        <taxon>Ovalentaria</taxon>
        <taxon>Cichlomorphae</taxon>
        <taxon>Cichliformes</taxon>
        <taxon>Cichlidae</taxon>
        <taxon>African cichlids</taxon>
        <taxon>Pseudocrenilabrinae</taxon>
        <taxon>Oreochromini</taxon>
        <taxon>Oreochromis</taxon>
    </lineage>
</organism>
<dbReference type="PROSITE" id="PS50294">
    <property type="entry name" value="WD_REPEATS_REGION"/>
    <property type="match status" value="3"/>
</dbReference>
<reference evidence="5" key="1">
    <citation type="submission" date="2020-03" db="EMBL/GenBank/DDBJ databases">
        <title>Evolution of repeat sequences and sex chromosomes of tilapia species revealed by chromosome-level genomes.</title>
        <authorList>
            <person name="Xu L."/>
            <person name="Tao W."/>
            <person name="Wang D."/>
            <person name="Zhou Q."/>
        </authorList>
    </citation>
    <scope>NUCLEOTIDE SEQUENCE [LARGE SCALE GENOMIC DNA]</scope>
    <source>
        <strain evidence="5">Israel</strain>
    </source>
</reference>
<keyword evidence="1 3" id="KW-0853">WD repeat</keyword>
<feature type="repeat" description="WD" evidence="3">
    <location>
        <begin position="149"/>
        <end position="190"/>
    </location>
</feature>
<dbReference type="RefSeq" id="XP_039457679.1">
    <property type="nucleotide sequence ID" value="XM_039601745.1"/>
</dbReference>
<proteinExistence type="predicted"/>
<dbReference type="Pfam" id="PF00400">
    <property type="entry name" value="WD40"/>
    <property type="match status" value="5"/>
</dbReference>
<dbReference type="Ensembl" id="ENSOABT00000079481.1">
    <property type="protein sequence ID" value="ENSOABP00000065578.1"/>
    <property type="gene ID" value="ENSOABG00000038143.1"/>
</dbReference>
<dbReference type="PROSITE" id="PS00678">
    <property type="entry name" value="WD_REPEATS_1"/>
    <property type="match status" value="1"/>
</dbReference>
<dbReference type="PANTHER" id="PTHR44791">
    <property type="entry name" value="TELOMERASE PROTEIN COMPONENT 1 TEP1"/>
    <property type="match status" value="1"/>
</dbReference>
<dbReference type="PANTHER" id="PTHR44791:SF1">
    <property type="entry name" value="TELOMERASE PROTEIN COMPONENT 1"/>
    <property type="match status" value="1"/>
</dbReference>
<dbReference type="InterPro" id="IPR052652">
    <property type="entry name" value="Telomerase_Complex_Comp"/>
</dbReference>
<dbReference type="InterPro" id="IPR015943">
    <property type="entry name" value="WD40/YVTN_repeat-like_dom_sf"/>
</dbReference>
<gene>
    <name evidence="4" type="primary">LOC120434172</name>
</gene>
<reference evidence="4" key="3">
    <citation type="submission" date="2025-09" db="UniProtKB">
        <authorList>
            <consortium name="Ensembl"/>
        </authorList>
    </citation>
    <scope>IDENTIFICATION</scope>
</reference>
<dbReference type="InterPro" id="IPR001680">
    <property type="entry name" value="WD40_rpt"/>
</dbReference>
<keyword evidence="2" id="KW-0677">Repeat</keyword>
<feature type="repeat" description="WD" evidence="3">
    <location>
        <begin position="191"/>
        <end position="223"/>
    </location>
</feature>
<evidence type="ECO:0000313" key="4">
    <source>
        <dbReference type="Ensembl" id="ENSOABP00000065578.1"/>
    </source>
</evidence>
<evidence type="ECO:0000313" key="5">
    <source>
        <dbReference type="Proteomes" id="UP000472276"/>
    </source>
</evidence>
<evidence type="ECO:0000256" key="3">
    <source>
        <dbReference type="PROSITE-ProRule" id="PRU00221"/>
    </source>
</evidence>
<dbReference type="InterPro" id="IPR019775">
    <property type="entry name" value="WD40_repeat_CS"/>
</dbReference>
<dbReference type="GO" id="GO:0005697">
    <property type="term" value="C:telomerase holoenzyme complex"/>
    <property type="evidence" value="ECO:0007669"/>
    <property type="project" value="TreeGrafter"/>
</dbReference>
<dbReference type="GeneID" id="120434172"/>
<dbReference type="KEGG" id="oau:120434172"/>
<dbReference type="GO" id="GO:0070034">
    <property type="term" value="F:telomerase RNA binding"/>
    <property type="evidence" value="ECO:0007669"/>
    <property type="project" value="TreeGrafter"/>
</dbReference>
<protein>
    <recommendedName>
        <fullName evidence="6">Anaphase-promoting complex subunit 4 WD40 domain-containing protein</fullName>
    </recommendedName>
</protein>
<dbReference type="GO" id="GO:0000722">
    <property type="term" value="P:telomere maintenance via recombination"/>
    <property type="evidence" value="ECO:0007669"/>
    <property type="project" value="TreeGrafter"/>
</dbReference>
<keyword evidence="5" id="KW-1185">Reference proteome</keyword>
<name>A0AAZ1XD37_OREAU</name>
<dbReference type="Proteomes" id="UP000472276">
    <property type="component" value="Unassembled WGS sequence"/>
</dbReference>
<dbReference type="AlphaFoldDB" id="A0AAZ1XD37"/>
<dbReference type="SMART" id="SM00320">
    <property type="entry name" value="WD40"/>
    <property type="match status" value="6"/>
</dbReference>